<accession>W2M1T9</accession>
<name>W2M1T9_PHYNI</name>
<dbReference type="SUPFAM" id="SSF56349">
    <property type="entry name" value="DNA breaking-rejoining enzymes"/>
    <property type="match status" value="1"/>
</dbReference>
<dbReference type="PANTHER" id="PTHR33050">
    <property type="entry name" value="REVERSE TRANSCRIPTASE DOMAIN-CONTAINING PROTEIN"/>
    <property type="match status" value="1"/>
</dbReference>
<keyword evidence="1" id="KW-0233">DNA recombination</keyword>
<dbReference type="InterPro" id="IPR013762">
    <property type="entry name" value="Integrase-like_cat_sf"/>
</dbReference>
<dbReference type="GO" id="GO:0003677">
    <property type="term" value="F:DNA binding"/>
    <property type="evidence" value="ECO:0007669"/>
    <property type="project" value="InterPro"/>
</dbReference>
<evidence type="ECO:0000313" key="3">
    <source>
        <dbReference type="EMBL" id="ETM03688.1"/>
    </source>
</evidence>
<proteinExistence type="predicted"/>
<protein>
    <recommendedName>
        <fullName evidence="4">Tyr recombinase domain-containing protein</fullName>
    </recommendedName>
</protein>
<dbReference type="PANTHER" id="PTHR33050:SF7">
    <property type="entry name" value="RIBONUCLEASE H"/>
    <property type="match status" value="1"/>
</dbReference>
<dbReference type="Proteomes" id="UP000054423">
    <property type="component" value="Unassembled WGS sequence"/>
</dbReference>
<dbReference type="GO" id="GO:0006310">
    <property type="term" value="P:DNA recombination"/>
    <property type="evidence" value="ECO:0007669"/>
    <property type="project" value="UniProtKB-KW"/>
</dbReference>
<dbReference type="CDD" id="cd09275">
    <property type="entry name" value="RNase_HI_RT_DIRS1"/>
    <property type="match status" value="1"/>
</dbReference>
<dbReference type="Gene3D" id="1.10.443.10">
    <property type="entry name" value="Intergrase catalytic core"/>
    <property type="match status" value="1"/>
</dbReference>
<dbReference type="InterPro" id="IPR052055">
    <property type="entry name" value="Hepadnavirus_pol/RT"/>
</dbReference>
<evidence type="ECO:0008006" key="4">
    <source>
        <dbReference type="Google" id="ProtNLM"/>
    </source>
</evidence>
<dbReference type="VEuPathDB" id="FungiDB:PPTG_20661"/>
<dbReference type="AlphaFoldDB" id="W2M1T9"/>
<evidence type="ECO:0000256" key="2">
    <source>
        <dbReference type="SAM" id="MobiDB-lite"/>
    </source>
</evidence>
<organism evidence="3">
    <name type="scientific">Phytophthora nicotianae</name>
    <name type="common">Potato buckeye rot agent</name>
    <name type="synonym">Phytophthora parasitica</name>
    <dbReference type="NCBI Taxonomy" id="4792"/>
    <lineage>
        <taxon>Eukaryota</taxon>
        <taxon>Sar</taxon>
        <taxon>Stramenopiles</taxon>
        <taxon>Oomycota</taxon>
        <taxon>Peronosporomycetes</taxon>
        <taxon>Peronosporales</taxon>
        <taxon>Peronosporaceae</taxon>
        <taxon>Phytophthora</taxon>
    </lineage>
</organism>
<gene>
    <name evidence="3" type="ORF">L917_00126</name>
</gene>
<reference evidence="3" key="1">
    <citation type="submission" date="2013-11" db="EMBL/GenBank/DDBJ databases">
        <title>The Genome Sequence of Phytophthora parasitica CHvinca01.</title>
        <authorList>
            <consortium name="The Broad Institute Genomics Platform"/>
            <person name="Russ C."/>
            <person name="Tyler B."/>
            <person name="Panabieres F."/>
            <person name="Shan W."/>
            <person name="Tripathy S."/>
            <person name="Grunwald N."/>
            <person name="Machado M."/>
            <person name="Johnson C.S."/>
            <person name="Arredondo F."/>
            <person name="Hong C."/>
            <person name="Coffey M."/>
            <person name="Young S.K."/>
            <person name="Zeng Q."/>
            <person name="Gargeya S."/>
            <person name="Fitzgerald M."/>
            <person name="Abouelleil A."/>
            <person name="Alvarado L."/>
            <person name="Chapman S.B."/>
            <person name="Gainer-Dewar J."/>
            <person name="Goldberg J."/>
            <person name="Griggs A."/>
            <person name="Gujja S."/>
            <person name="Hansen M."/>
            <person name="Howarth C."/>
            <person name="Imamovic A."/>
            <person name="Ireland A."/>
            <person name="Larimer J."/>
            <person name="McCowan C."/>
            <person name="Murphy C."/>
            <person name="Pearson M."/>
            <person name="Poon T.W."/>
            <person name="Priest M."/>
            <person name="Roberts A."/>
            <person name="Saif S."/>
            <person name="Shea T."/>
            <person name="Sykes S."/>
            <person name="Wortman J."/>
            <person name="Nusbaum C."/>
            <person name="Birren B."/>
        </authorList>
    </citation>
    <scope>NUCLEOTIDE SEQUENCE [LARGE SCALE GENOMIC DNA]</scope>
    <source>
        <strain evidence="3">CHvinca01</strain>
    </source>
</reference>
<feature type="compositionally biased region" description="Basic and acidic residues" evidence="2">
    <location>
        <begin position="21"/>
        <end position="31"/>
    </location>
</feature>
<dbReference type="OrthoDB" id="104635at2759"/>
<sequence length="602" mass="67368">MVYPIAGSGTGLGHRPTQCVDARREDRESTPSRKAMLQYKSATRTQLCKLLGSLRHVCSCIRSAKPLFQRIASLHRRAPRWGKITISEGAILDLQWFQHILQQGRLCSVPLKFFGDLPAPDVQLYMDASDSGLCALHPAKCEYIRLQFDDEERLLIRQGRLSINIREQLGAVLALLCWGREWCPRTTSEVIHVRCWIDNRSAVAWCNNLNSREPLSQELNRVLGSIEAQWALHASAEHLPGAVNTMADLGSRAWDGHRLTKWKLLTKTWTQIPISNAIRKRTWEQWKSSVNTSECQSGSRSKIRKHNHYYWLPSPFIAGPEEINTAEPRPVPFNLNCATFAGIIGHLPDSNLNYDRTTPSQLLECDEQAQQRGDEVPSRGKYSNGSCATLTSNNPSTAFLQGLRYWAFFLLRNAEHLAVKGRRRIYTLQVRDVILQDELGLQTSSLHTAVSVEITLRGQKNDQQGHGTKRVLSRSGHRALCPVFAGRLLMENARNLQLRPEDPISSIKASTMLPAETMSKVLHAAAKATGEDATLCSFHSLRRGGATALLSAGVDSTAVMHGRWKSDSYQRYTSYTIELGRQLAAQMAFGGSSTVQQAVPRQ</sequence>
<dbReference type="VEuPathDB" id="FungiDB:PPTG_03603"/>
<dbReference type="EMBL" id="KI677134">
    <property type="protein sequence ID" value="ETM03688.1"/>
    <property type="molecule type" value="Genomic_DNA"/>
</dbReference>
<dbReference type="GO" id="GO:0015074">
    <property type="term" value="P:DNA integration"/>
    <property type="evidence" value="ECO:0007669"/>
    <property type="project" value="InterPro"/>
</dbReference>
<feature type="region of interest" description="Disordered" evidence="2">
    <location>
        <begin position="1"/>
        <end position="31"/>
    </location>
</feature>
<evidence type="ECO:0000256" key="1">
    <source>
        <dbReference type="ARBA" id="ARBA00023172"/>
    </source>
</evidence>
<dbReference type="InterPro" id="IPR011010">
    <property type="entry name" value="DNA_brk_join_enz"/>
</dbReference>